<protein>
    <submittedName>
        <fullName evidence="1">Uncharacterized protein</fullName>
    </submittedName>
</protein>
<accession>A0A848RPU2</accession>
<dbReference type="RefSeq" id="WP_004012599.1">
    <property type="nucleotide sequence ID" value="NZ_CAMUNX010000003.1"/>
</dbReference>
<evidence type="ECO:0000313" key="2">
    <source>
        <dbReference type="Proteomes" id="UP000582487"/>
    </source>
</evidence>
<evidence type="ECO:0000313" key="1">
    <source>
        <dbReference type="EMBL" id="NMW94027.1"/>
    </source>
</evidence>
<dbReference type="AlphaFoldDB" id="A0A848RPU2"/>
<gene>
    <name evidence="1" type="ORF">HHJ74_10140</name>
</gene>
<dbReference type="Proteomes" id="UP000582487">
    <property type="component" value="Unassembled WGS sequence"/>
</dbReference>
<proteinExistence type="predicted"/>
<comment type="caution">
    <text evidence="1">The sequence shown here is derived from an EMBL/GenBank/DDBJ whole genome shotgun (WGS) entry which is preliminary data.</text>
</comment>
<reference evidence="1 2" key="1">
    <citation type="submission" date="2020-04" db="EMBL/GenBank/DDBJ databases">
        <title>Antimicrobial susceptibility and clonality of vaginal-derived multi-drug resistant Mobiluncus isolates in China.</title>
        <authorList>
            <person name="Zhang X."/>
        </authorList>
    </citation>
    <scope>NUCLEOTIDE SEQUENCE [LARGE SCALE GENOMIC DNA]</scope>
    <source>
        <strain evidence="1 2">7</strain>
    </source>
</reference>
<name>A0A848RPU2_9ACTO</name>
<organism evidence="1 2">
    <name type="scientific">Mobiluncus mulieris</name>
    <dbReference type="NCBI Taxonomy" id="2052"/>
    <lineage>
        <taxon>Bacteria</taxon>
        <taxon>Bacillati</taxon>
        <taxon>Actinomycetota</taxon>
        <taxon>Actinomycetes</taxon>
        <taxon>Actinomycetales</taxon>
        <taxon>Actinomycetaceae</taxon>
        <taxon>Mobiluncus</taxon>
    </lineage>
</organism>
<dbReference type="EMBL" id="JABCUV010000015">
    <property type="protein sequence ID" value="NMW94027.1"/>
    <property type="molecule type" value="Genomic_DNA"/>
</dbReference>
<sequence length="60" mass="6718">MACLTYIQRENAEILPARPAKFRPVSRMAPHETLAAENKPQISAMFYRPLSESLTPSQTG</sequence>